<name>A0A6A6TMV8_9PLEO</name>
<dbReference type="SUPFAM" id="SSF48371">
    <property type="entry name" value="ARM repeat"/>
    <property type="match status" value="1"/>
</dbReference>
<dbReference type="InterPro" id="IPR011989">
    <property type="entry name" value="ARM-like"/>
</dbReference>
<keyword evidence="2" id="KW-1185">Reference proteome</keyword>
<dbReference type="OrthoDB" id="26149at2759"/>
<evidence type="ECO:0000313" key="1">
    <source>
        <dbReference type="EMBL" id="KAF2661150.1"/>
    </source>
</evidence>
<dbReference type="PANTHER" id="PTHR10957">
    <property type="entry name" value="RAP1 GTPASE-GDP DISSOCIATION STIMULATOR 1"/>
    <property type="match status" value="1"/>
</dbReference>
<dbReference type="InterPro" id="IPR016024">
    <property type="entry name" value="ARM-type_fold"/>
</dbReference>
<accession>A0A6A6TMV8</accession>
<evidence type="ECO:0008006" key="3">
    <source>
        <dbReference type="Google" id="ProtNLM"/>
    </source>
</evidence>
<organism evidence="1 2">
    <name type="scientific">Lophiostoma macrostomum CBS 122681</name>
    <dbReference type="NCBI Taxonomy" id="1314788"/>
    <lineage>
        <taxon>Eukaryota</taxon>
        <taxon>Fungi</taxon>
        <taxon>Dikarya</taxon>
        <taxon>Ascomycota</taxon>
        <taxon>Pezizomycotina</taxon>
        <taxon>Dothideomycetes</taxon>
        <taxon>Pleosporomycetidae</taxon>
        <taxon>Pleosporales</taxon>
        <taxon>Lophiostomataceae</taxon>
        <taxon>Lophiostoma</taxon>
    </lineage>
</organism>
<dbReference type="EMBL" id="MU004295">
    <property type="protein sequence ID" value="KAF2661150.1"/>
    <property type="molecule type" value="Genomic_DNA"/>
</dbReference>
<reference evidence="1" key="1">
    <citation type="journal article" date="2020" name="Stud. Mycol.">
        <title>101 Dothideomycetes genomes: a test case for predicting lifestyles and emergence of pathogens.</title>
        <authorList>
            <person name="Haridas S."/>
            <person name="Albert R."/>
            <person name="Binder M."/>
            <person name="Bloem J."/>
            <person name="Labutti K."/>
            <person name="Salamov A."/>
            <person name="Andreopoulos B."/>
            <person name="Baker S."/>
            <person name="Barry K."/>
            <person name="Bills G."/>
            <person name="Bluhm B."/>
            <person name="Cannon C."/>
            <person name="Castanera R."/>
            <person name="Culley D."/>
            <person name="Daum C."/>
            <person name="Ezra D."/>
            <person name="Gonzalez J."/>
            <person name="Henrissat B."/>
            <person name="Kuo A."/>
            <person name="Liang C."/>
            <person name="Lipzen A."/>
            <person name="Lutzoni F."/>
            <person name="Magnuson J."/>
            <person name="Mondo S."/>
            <person name="Nolan M."/>
            <person name="Ohm R."/>
            <person name="Pangilinan J."/>
            <person name="Park H.-J."/>
            <person name="Ramirez L."/>
            <person name="Alfaro M."/>
            <person name="Sun H."/>
            <person name="Tritt A."/>
            <person name="Yoshinaga Y."/>
            <person name="Zwiers L.-H."/>
            <person name="Turgeon B."/>
            <person name="Goodwin S."/>
            <person name="Spatafora J."/>
            <person name="Crous P."/>
            <person name="Grigoriev I."/>
        </authorList>
    </citation>
    <scope>NUCLEOTIDE SEQUENCE</scope>
    <source>
        <strain evidence="1">CBS 122681</strain>
    </source>
</reference>
<sequence>MSADDNTLQSYHSEDLDINQFAQEPAPGYDGGDLKKWLSNIESALERGDQKRLVGAETTFKMLGTAVGQSKSWQVPLRASGVLAHASRHVSSSKVSLALRRQYLRVIGNCVADNDDNREAAVRDLNQLIACMQQDELTTTTLAVIFNLCNDFEPAQVEAAKLRLDSTIVGRLVANQIPEEAFDYAAELITWTTEKLSPAQIQDATSIATCDHILDIILQHDEDHYHEYVAVCTYYLQDPEFQKSIGTSDRMVKLLNLARDYESRLEPEERRAVFEVLATQQDPQKGPSDDHTILLLAQLINAISAISASDAFAQSLDIRSPHAESITTNLFNTPVAPSTVCDCMIVGNLATSDETSIYIVDVLHFDRNLNEILLMQEEPALLYAAAAGMRHLAFPEKNRSRLRDVTITCGRLLAKIHDPSVRGEAAALLGKLVSDNIQNTKSVIWDTISDSTVPVTQPGVVPPDRPTLLHIIVVQALAPSAPLPSPSMKNAMIELGRVIVTMLRYLAKRKPGDDADPVLAQMYETPLIARPIARLVRQRFYADARAEGLLGLGLMVQSKHGATCVMDELKADGGLLTAIKEMVTETEQKQDEQANAAALGRDHQNALVLMHGLLEKGVSLTSDF</sequence>
<protein>
    <recommendedName>
        <fullName evidence="3">ARM repeat-containing protein</fullName>
    </recommendedName>
</protein>
<dbReference type="InterPro" id="IPR040144">
    <property type="entry name" value="RAP1GDS1"/>
</dbReference>
<evidence type="ECO:0000313" key="2">
    <source>
        <dbReference type="Proteomes" id="UP000799324"/>
    </source>
</evidence>
<proteinExistence type="predicted"/>
<dbReference type="GO" id="GO:0005085">
    <property type="term" value="F:guanyl-nucleotide exchange factor activity"/>
    <property type="evidence" value="ECO:0007669"/>
    <property type="project" value="InterPro"/>
</dbReference>
<dbReference type="Proteomes" id="UP000799324">
    <property type="component" value="Unassembled WGS sequence"/>
</dbReference>
<gene>
    <name evidence="1" type="ORF">K491DRAFT_587677</name>
</gene>
<dbReference type="Gene3D" id="1.25.10.10">
    <property type="entry name" value="Leucine-rich Repeat Variant"/>
    <property type="match status" value="1"/>
</dbReference>
<dbReference type="AlphaFoldDB" id="A0A6A6TMV8"/>